<keyword evidence="4" id="KW-0862">Zinc</keyword>
<dbReference type="InterPro" id="IPR011057">
    <property type="entry name" value="Mss4-like_sf"/>
</dbReference>
<dbReference type="InterPro" id="IPR002579">
    <property type="entry name" value="Met_Sox_Rdtase_MsrB_dom"/>
</dbReference>
<keyword evidence="5" id="KW-0560">Oxidoreductase</keyword>
<dbReference type="EC" id="1.8.4.12" evidence="2"/>
<evidence type="ECO:0000313" key="8">
    <source>
        <dbReference type="EMBL" id="BDX02632.1"/>
    </source>
</evidence>
<comment type="cofactor">
    <cofactor evidence="1">
        <name>Zn(2+)</name>
        <dbReference type="ChEBI" id="CHEBI:29105"/>
    </cofactor>
</comment>
<dbReference type="PANTHER" id="PTHR46081:SF8">
    <property type="entry name" value="PEPTIDE METHIONINE SULFOXIDE REDUCTASE 2"/>
    <property type="match status" value="1"/>
</dbReference>
<name>A0ABM8FC30_9GAMM</name>
<dbReference type="SUPFAM" id="SSF51316">
    <property type="entry name" value="Mss4-like"/>
    <property type="match status" value="1"/>
</dbReference>
<dbReference type="Pfam" id="PF01641">
    <property type="entry name" value="SelR"/>
    <property type="match status" value="1"/>
</dbReference>
<evidence type="ECO:0000313" key="9">
    <source>
        <dbReference type="Proteomes" id="UP001307608"/>
    </source>
</evidence>
<dbReference type="Proteomes" id="UP001307608">
    <property type="component" value="Chromosome"/>
</dbReference>
<dbReference type="PANTHER" id="PTHR46081">
    <property type="entry name" value="PEPTIDE METHIONINE SULFOXIDE REDUCTASE 2"/>
    <property type="match status" value="1"/>
</dbReference>
<evidence type="ECO:0000256" key="1">
    <source>
        <dbReference type="ARBA" id="ARBA00001947"/>
    </source>
</evidence>
<dbReference type="PROSITE" id="PS51790">
    <property type="entry name" value="MSRB"/>
    <property type="match status" value="1"/>
</dbReference>
<keyword evidence="3" id="KW-0479">Metal-binding</keyword>
<evidence type="ECO:0000256" key="5">
    <source>
        <dbReference type="ARBA" id="ARBA00023002"/>
    </source>
</evidence>
<organism evidence="8 9">
    <name type="scientific">Marinomonas pontica</name>
    <dbReference type="NCBI Taxonomy" id="264739"/>
    <lineage>
        <taxon>Bacteria</taxon>
        <taxon>Pseudomonadati</taxon>
        <taxon>Pseudomonadota</taxon>
        <taxon>Gammaproteobacteria</taxon>
        <taxon>Oceanospirillales</taxon>
        <taxon>Oceanospirillaceae</taxon>
        <taxon>Marinomonas</taxon>
    </lineage>
</organism>
<evidence type="ECO:0000256" key="4">
    <source>
        <dbReference type="ARBA" id="ARBA00022833"/>
    </source>
</evidence>
<reference evidence="8 9" key="1">
    <citation type="submission" date="2023-01" db="EMBL/GenBank/DDBJ databases">
        <title>Complete genome sequence of Marinomonas pontica strain 200518_36.</title>
        <authorList>
            <person name="Ueki S."/>
            <person name="Gajardo G."/>
            <person name="Maruyama F."/>
        </authorList>
    </citation>
    <scope>NUCLEOTIDE SEQUENCE [LARGE SCALE GENOMIC DNA]</scope>
    <source>
        <strain evidence="8 9">200518_36</strain>
    </source>
</reference>
<dbReference type="InterPro" id="IPR028427">
    <property type="entry name" value="Met_Sox_Rdtase_MsrB"/>
</dbReference>
<evidence type="ECO:0000256" key="3">
    <source>
        <dbReference type="ARBA" id="ARBA00022723"/>
    </source>
</evidence>
<gene>
    <name evidence="8" type="ORF">MACH16_13800</name>
</gene>
<dbReference type="RefSeq" id="WP_338266539.1">
    <property type="nucleotide sequence ID" value="NZ_AP027271.1"/>
</dbReference>
<dbReference type="NCBIfam" id="NF004036">
    <property type="entry name" value="PRK05508.1"/>
    <property type="match status" value="1"/>
</dbReference>
<dbReference type="EMBL" id="AP027271">
    <property type="protein sequence ID" value="BDX02632.1"/>
    <property type="molecule type" value="Genomic_DNA"/>
</dbReference>
<sequence length="122" mass="13918">MSKPYNRLTPEEAQVLLHKGTERPFTGEYTDTMENGVYICRQCDAPLYTSEHKFLSHCGWPSFDDEIPNAVKRVPDADGRRVEIVCANCDGHLGHVFEGERLTENNIRHCVNSISMTFKSKE</sequence>
<evidence type="ECO:0000259" key="7">
    <source>
        <dbReference type="PROSITE" id="PS51790"/>
    </source>
</evidence>
<feature type="domain" description="MsrB" evidence="7">
    <location>
        <begin position="1"/>
        <end position="121"/>
    </location>
</feature>
<comment type="catalytic activity">
    <reaction evidence="6">
        <text>L-methionyl-[protein] + [thioredoxin]-disulfide + H2O = L-methionyl-(R)-S-oxide-[protein] + [thioredoxin]-dithiol</text>
        <dbReference type="Rhea" id="RHEA:24164"/>
        <dbReference type="Rhea" id="RHEA-COMP:10698"/>
        <dbReference type="Rhea" id="RHEA-COMP:10700"/>
        <dbReference type="Rhea" id="RHEA-COMP:12313"/>
        <dbReference type="Rhea" id="RHEA-COMP:12314"/>
        <dbReference type="ChEBI" id="CHEBI:15377"/>
        <dbReference type="ChEBI" id="CHEBI:16044"/>
        <dbReference type="ChEBI" id="CHEBI:29950"/>
        <dbReference type="ChEBI" id="CHEBI:45764"/>
        <dbReference type="ChEBI" id="CHEBI:50058"/>
        <dbReference type="EC" id="1.8.4.12"/>
    </reaction>
</comment>
<evidence type="ECO:0000256" key="2">
    <source>
        <dbReference type="ARBA" id="ARBA00012499"/>
    </source>
</evidence>
<evidence type="ECO:0000256" key="6">
    <source>
        <dbReference type="ARBA" id="ARBA00048488"/>
    </source>
</evidence>
<keyword evidence="9" id="KW-1185">Reference proteome</keyword>
<proteinExistence type="predicted"/>
<dbReference type="Gene3D" id="2.170.150.20">
    <property type="entry name" value="Peptide methionine sulfoxide reductase"/>
    <property type="match status" value="1"/>
</dbReference>
<accession>A0ABM8FC30</accession>
<protein>
    <recommendedName>
        <fullName evidence="2">peptide-methionine (R)-S-oxide reductase</fullName>
        <ecNumber evidence="2">1.8.4.12</ecNumber>
    </recommendedName>
</protein>
<dbReference type="NCBIfam" id="TIGR00357">
    <property type="entry name" value="peptide-methionine (R)-S-oxide reductase MsrB"/>
    <property type="match status" value="1"/>
</dbReference>